<protein>
    <submittedName>
        <fullName evidence="1">Uncharacterized protein</fullName>
    </submittedName>
</protein>
<dbReference type="KEGG" id="bun:Bun01g_38310"/>
<name>A0A4Y1VPG6_BACUN</name>
<proteinExistence type="predicted"/>
<geneLocation type="plasmid" evidence="2">
    <name>pbun1 dna</name>
</geneLocation>
<gene>
    <name evidence="1" type="ORF">Bun01g_38310</name>
</gene>
<evidence type="ECO:0000313" key="2">
    <source>
        <dbReference type="Proteomes" id="UP000320533"/>
    </source>
</evidence>
<dbReference type="EMBL" id="AP019725">
    <property type="protein sequence ID" value="BBK89461.1"/>
    <property type="molecule type" value="Genomic_DNA"/>
</dbReference>
<dbReference type="Proteomes" id="UP000320533">
    <property type="component" value="Plasmid pBUN1"/>
</dbReference>
<sequence length="92" mass="11109">MTYIMKWIEMMVKKLTARYMSLNRQFKVQRHTIVCQSGMEDYVSVTIDHTESFSFDFWTKELTCEYGSRYFEDVSEVFRKMYGNITIINDSK</sequence>
<dbReference type="AlphaFoldDB" id="A0A4Y1VPG6"/>
<organism evidence="1 2">
    <name type="scientific">Bacteroides uniformis</name>
    <dbReference type="NCBI Taxonomy" id="820"/>
    <lineage>
        <taxon>Bacteria</taxon>
        <taxon>Pseudomonadati</taxon>
        <taxon>Bacteroidota</taxon>
        <taxon>Bacteroidia</taxon>
        <taxon>Bacteroidales</taxon>
        <taxon>Bacteroidaceae</taxon>
        <taxon>Bacteroides</taxon>
    </lineage>
</organism>
<reference evidence="1 2" key="1">
    <citation type="submission" date="2019-06" db="EMBL/GenBank/DDBJ databases">
        <title>Complete genome sequence of Bacteroides uniformis NBRC 113350.</title>
        <authorList>
            <person name="Miura T."/>
            <person name="Furukawa M."/>
            <person name="Shimamura M."/>
            <person name="Ohyama Y."/>
            <person name="Yamazoe A."/>
            <person name="Kawasaki H."/>
        </authorList>
    </citation>
    <scope>NUCLEOTIDE SEQUENCE [LARGE SCALE GENOMIC DNA]</scope>
    <source>
        <strain evidence="1 2">NBRC 113350</strain>
        <plasmid evidence="2">pbun1 dna</plasmid>
    </source>
</reference>
<keyword evidence="1" id="KW-0614">Plasmid</keyword>
<evidence type="ECO:0000313" key="1">
    <source>
        <dbReference type="EMBL" id="BBK89461.1"/>
    </source>
</evidence>
<accession>A0A4Y1VPG6</accession>